<dbReference type="AlphaFoldDB" id="A0A3Q8UC83"/>
<protein>
    <submittedName>
        <fullName evidence="2">Peroxisomal biogenesis factor 12</fullName>
    </submittedName>
</protein>
<accession>A0A3Q8UC83</accession>
<proteinExistence type="evidence at transcript level"/>
<dbReference type="CDD" id="cd16451">
    <property type="entry name" value="mRING_PEX12"/>
    <property type="match status" value="1"/>
</dbReference>
<keyword evidence="1" id="KW-1133">Transmembrane helix</keyword>
<dbReference type="SUPFAM" id="SSF57850">
    <property type="entry name" value="RING/U-box"/>
    <property type="match status" value="1"/>
</dbReference>
<dbReference type="PANTHER" id="PTHR12888">
    <property type="entry name" value="PEROXISOME ASSEMBLY PROTEIN 12 PEROXIN-12"/>
    <property type="match status" value="1"/>
</dbReference>
<organism evidence="2">
    <name type="scientific">Nephromyces sp. MMRI</name>
    <dbReference type="NCBI Taxonomy" id="2496275"/>
    <lineage>
        <taxon>Eukaryota</taxon>
        <taxon>Sar</taxon>
        <taxon>Alveolata</taxon>
        <taxon>Apicomplexa</taxon>
        <taxon>Aconoidasida</taxon>
        <taxon>Nephromycida</taxon>
        <taxon>Nephromyces</taxon>
    </lineage>
</organism>
<dbReference type="PANTHER" id="PTHR12888:SF0">
    <property type="entry name" value="PEROXISOME ASSEMBLY PROTEIN 12"/>
    <property type="match status" value="1"/>
</dbReference>
<dbReference type="EMBL" id="MK266098">
    <property type="protein sequence ID" value="AZL94750.1"/>
    <property type="molecule type" value="mRNA"/>
</dbReference>
<reference evidence="2" key="1">
    <citation type="journal article" date="2018" name="Genome Biol. Evol.">
        <title>Nephromyces encodes a urate metabolism pathway and predicted peroxisomes, demonstrating these are not ancient losses of apicomplexans.</title>
        <authorList>
            <person name="Paight C."/>
            <person name="Slamovits C.H."/>
            <person name="Saffo M.B."/>
            <person name="Lane C.E."/>
        </authorList>
    </citation>
    <scope>NUCLEOTIDE SEQUENCE</scope>
    <source>
        <strain evidence="2">Neph329</strain>
    </source>
</reference>
<dbReference type="GO" id="GO:0008270">
    <property type="term" value="F:zinc ion binding"/>
    <property type="evidence" value="ECO:0007669"/>
    <property type="project" value="InterPro"/>
</dbReference>
<feature type="transmembrane region" description="Helical" evidence="1">
    <location>
        <begin position="294"/>
        <end position="312"/>
    </location>
</feature>
<dbReference type="GO" id="GO:1990429">
    <property type="term" value="C:peroxisomal importomer complex"/>
    <property type="evidence" value="ECO:0007669"/>
    <property type="project" value="TreeGrafter"/>
</dbReference>
<keyword evidence="1" id="KW-0812">Transmembrane</keyword>
<sequence length="410" mass="48522">MNLSTNKLDTIPIQPTLLELSLHENLLNSIEEALLHFCKVFGRFIPILNTFTENWDLYYTFFFSACELISLLSSKSSLSESFFNIERFPFHNISRSKLLAFNLLQDNFRKAKWISHSESANKSALGYLLHFCSYFKSSIIKLLKQLIKTIPKYHISLPASHFIFVFIYFWIPLFFRFFNTPTKHNFVRVLVFNYNRGLLNLNKKLNNRICKYFMNIISKLKGQIKFSHFFINSYADIRLIYKSLTIIYHILYAIDSKRWPYWTPIMHFLGLIYIKRLPTNHLPNNSSIFKISRLLKVLFILLAHIFLFYEWITKNIDNLTRKHFIKIHPPPTPYKTKICANISNQLLFLPEDPSICAICHQTKINPSCIPTGYVFCYRCIMHFLKNNQCCPITGIAFRQNQVRRLFETSL</sequence>
<name>A0A3Q8UC83_9APIC</name>
<keyword evidence="1" id="KW-0472">Membrane</keyword>
<dbReference type="InterPro" id="IPR017375">
    <property type="entry name" value="PEX12"/>
</dbReference>
<dbReference type="Gene3D" id="3.30.40.10">
    <property type="entry name" value="Zinc/RING finger domain, C3HC4 (zinc finger)"/>
    <property type="match status" value="1"/>
</dbReference>
<dbReference type="InterPro" id="IPR013083">
    <property type="entry name" value="Znf_RING/FYVE/PHD"/>
</dbReference>
<dbReference type="GO" id="GO:0006513">
    <property type="term" value="P:protein monoubiquitination"/>
    <property type="evidence" value="ECO:0007669"/>
    <property type="project" value="TreeGrafter"/>
</dbReference>
<dbReference type="GO" id="GO:0004842">
    <property type="term" value="F:ubiquitin-protein transferase activity"/>
    <property type="evidence" value="ECO:0007669"/>
    <property type="project" value="TreeGrafter"/>
</dbReference>
<dbReference type="GO" id="GO:0016558">
    <property type="term" value="P:protein import into peroxisome matrix"/>
    <property type="evidence" value="ECO:0007669"/>
    <property type="project" value="InterPro"/>
</dbReference>
<dbReference type="GO" id="GO:0005778">
    <property type="term" value="C:peroxisomal membrane"/>
    <property type="evidence" value="ECO:0007669"/>
    <property type="project" value="InterPro"/>
</dbReference>
<evidence type="ECO:0000313" key="2">
    <source>
        <dbReference type="EMBL" id="AZL94750.1"/>
    </source>
</evidence>
<feature type="transmembrane region" description="Helical" evidence="1">
    <location>
        <begin position="155"/>
        <end position="175"/>
    </location>
</feature>
<evidence type="ECO:0000256" key="1">
    <source>
        <dbReference type="SAM" id="Phobius"/>
    </source>
</evidence>